<feature type="transmembrane region" description="Helical" evidence="6">
    <location>
        <begin position="5"/>
        <end position="23"/>
    </location>
</feature>
<dbReference type="InterPro" id="IPR022791">
    <property type="entry name" value="L-PG_synthase/AglD"/>
</dbReference>
<evidence type="ECO:0000313" key="7">
    <source>
        <dbReference type="EMBL" id="MBM5572550.1"/>
    </source>
</evidence>
<protein>
    <submittedName>
        <fullName evidence="7">Flippase-like domain-containing protein</fullName>
    </submittedName>
</protein>
<keyword evidence="2" id="KW-1003">Cell membrane</keyword>
<feature type="transmembrane region" description="Helical" evidence="6">
    <location>
        <begin position="35"/>
        <end position="56"/>
    </location>
</feature>
<feature type="transmembrane region" description="Helical" evidence="6">
    <location>
        <begin position="216"/>
        <end position="235"/>
    </location>
</feature>
<accession>A0ABS2CEI0</accession>
<evidence type="ECO:0000313" key="8">
    <source>
        <dbReference type="Proteomes" id="UP001195660"/>
    </source>
</evidence>
<evidence type="ECO:0000256" key="6">
    <source>
        <dbReference type="SAM" id="Phobius"/>
    </source>
</evidence>
<reference evidence="7 8" key="1">
    <citation type="submission" date="2019-11" db="EMBL/GenBank/DDBJ databases">
        <title>Novel Deefgea species.</title>
        <authorList>
            <person name="Han J.-H."/>
        </authorList>
    </citation>
    <scope>NUCLEOTIDE SEQUENCE [LARGE SCALE GENOMIC DNA]</scope>
    <source>
        <strain evidence="7 8">LMG 24817</strain>
    </source>
</reference>
<keyword evidence="4 6" id="KW-1133">Transmembrane helix</keyword>
<dbReference type="Proteomes" id="UP001195660">
    <property type="component" value="Unassembled WGS sequence"/>
</dbReference>
<dbReference type="RefSeq" id="WP_203571880.1">
    <property type="nucleotide sequence ID" value="NZ_WOFE01000008.1"/>
</dbReference>
<dbReference type="Pfam" id="PF03706">
    <property type="entry name" value="LPG_synthase_TM"/>
    <property type="match status" value="1"/>
</dbReference>
<keyword evidence="3 6" id="KW-0812">Transmembrane</keyword>
<proteinExistence type="predicted"/>
<feature type="transmembrane region" description="Helical" evidence="6">
    <location>
        <begin position="124"/>
        <end position="143"/>
    </location>
</feature>
<dbReference type="PANTHER" id="PTHR39087:SF2">
    <property type="entry name" value="UPF0104 MEMBRANE PROTEIN MJ1595"/>
    <property type="match status" value="1"/>
</dbReference>
<dbReference type="PANTHER" id="PTHR39087">
    <property type="entry name" value="UPF0104 MEMBRANE PROTEIN MJ1595"/>
    <property type="match status" value="1"/>
</dbReference>
<evidence type="ECO:0000256" key="1">
    <source>
        <dbReference type="ARBA" id="ARBA00004651"/>
    </source>
</evidence>
<feature type="transmembrane region" description="Helical" evidence="6">
    <location>
        <begin position="149"/>
        <end position="167"/>
    </location>
</feature>
<gene>
    <name evidence="7" type="ORF">GM173_13320</name>
</gene>
<keyword evidence="5 6" id="KW-0472">Membrane</keyword>
<comment type="subcellular location">
    <subcellularLocation>
        <location evidence="1">Cell membrane</location>
        <topology evidence="1">Multi-pass membrane protein</topology>
    </subcellularLocation>
</comment>
<sequence length="325" mass="34849">MNKKYLRLGLGVLLAGLFGWLILRGIDWRELHATLAAAQGQFIFAAIVAFVVGYSCRILRWHAMLQHDAPNLRASQVAGPFLASFAANNVLPFRAGDVMRAFAFNKTLQTTSGTVLATLFVERLLDLLMVIVMLGGALLVFQINAIAGVGASLLLAGAVLILFVLVFPRSFSPLISFAANLIKRISPTIGEKIQQEANKAISTLATLAQGSMMLKLLAFSLCAWLAEGLVFYFAALSLPALSAPQAGWLALPTGTLATLIPSTPGYVGTFDFFTVHAMKLLGNSQVAATAYAFLVHALLWFPPTLIGGLYIAKHSIKTPKTETLS</sequence>
<comment type="caution">
    <text evidence="7">The sequence shown here is derived from an EMBL/GenBank/DDBJ whole genome shotgun (WGS) entry which is preliminary data.</text>
</comment>
<evidence type="ECO:0000256" key="5">
    <source>
        <dbReference type="ARBA" id="ARBA00023136"/>
    </source>
</evidence>
<evidence type="ECO:0000256" key="3">
    <source>
        <dbReference type="ARBA" id="ARBA00022692"/>
    </source>
</evidence>
<feature type="transmembrane region" description="Helical" evidence="6">
    <location>
        <begin position="288"/>
        <end position="312"/>
    </location>
</feature>
<name>A0ABS2CEI0_9NEIS</name>
<dbReference type="NCBIfam" id="TIGR00374">
    <property type="entry name" value="flippase-like domain"/>
    <property type="match status" value="1"/>
</dbReference>
<dbReference type="EMBL" id="WOFE01000008">
    <property type="protein sequence ID" value="MBM5572550.1"/>
    <property type="molecule type" value="Genomic_DNA"/>
</dbReference>
<evidence type="ECO:0000256" key="2">
    <source>
        <dbReference type="ARBA" id="ARBA00022475"/>
    </source>
</evidence>
<evidence type="ECO:0000256" key="4">
    <source>
        <dbReference type="ARBA" id="ARBA00022989"/>
    </source>
</evidence>
<organism evidence="7 8">
    <name type="scientific">Deefgea chitinilytica</name>
    <dbReference type="NCBI Taxonomy" id="570276"/>
    <lineage>
        <taxon>Bacteria</taxon>
        <taxon>Pseudomonadati</taxon>
        <taxon>Pseudomonadota</taxon>
        <taxon>Betaproteobacteria</taxon>
        <taxon>Neisseriales</taxon>
        <taxon>Chitinibacteraceae</taxon>
        <taxon>Deefgea</taxon>
    </lineage>
</organism>
<keyword evidence="8" id="KW-1185">Reference proteome</keyword>